<dbReference type="EMBL" id="BART01012025">
    <property type="protein sequence ID" value="GAG76237.1"/>
    <property type="molecule type" value="Genomic_DNA"/>
</dbReference>
<organism evidence="1">
    <name type="scientific">marine sediment metagenome</name>
    <dbReference type="NCBI Taxonomy" id="412755"/>
    <lineage>
        <taxon>unclassified sequences</taxon>
        <taxon>metagenomes</taxon>
        <taxon>ecological metagenomes</taxon>
    </lineage>
</organism>
<accession>X1B4J9</accession>
<protein>
    <submittedName>
        <fullName evidence="1">Uncharacterized protein</fullName>
    </submittedName>
</protein>
<dbReference type="AlphaFoldDB" id="X1B4J9"/>
<dbReference type="Gene3D" id="3.90.1570.50">
    <property type="match status" value="1"/>
</dbReference>
<sequence>MGAVFAWKTIDGTETALTAIPQIEVLLRGMFDKRIFLDLVRHFVVFEKEKEQ</sequence>
<comment type="caution">
    <text evidence="1">The sequence shown here is derived from an EMBL/GenBank/DDBJ whole genome shotgun (WGS) entry which is preliminary data.</text>
</comment>
<proteinExistence type="predicted"/>
<evidence type="ECO:0000313" key="1">
    <source>
        <dbReference type="EMBL" id="GAG76237.1"/>
    </source>
</evidence>
<reference evidence="1" key="1">
    <citation type="journal article" date="2014" name="Front. Microbiol.">
        <title>High frequency of phylogenetically diverse reductive dehalogenase-homologous genes in deep subseafloor sedimentary metagenomes.</title>
        <authorList>
            <person name="Kawai M."/>
            <person name="Futagami T."/>
            <person name="Toyoda A."/>
            <person name="Takaki Y."/>
            <person name="Nishi S."/>
            <person name="Hori S."/>
            <person name="Arai W."/>
            <person name="Tsubouchi T."/>
            <person name="Morono Y."/>
            <person name="Uchiyama I."/>
            <person name="Ito T."/>
            <person name="Fujiyama A."/>
            <person name="Inagaki F."/>
            <person name="Takami H."/>
        </authorList>
    </citation>
    <scope>NUCLEOTIDE SEQUENCE</scope>
    <source>
        <strain evidence="1">Expedition CK06-06</strain>
    </source>
</reference>
<gene>
    <name evidence="1" type="ORF">S01H4_25312</name>
</gene>
<name>X1B4J9_9ZZZZ</name>